<name>A0A7J7K7Z5_BUGNE</name>
<evidence type="ECO:0000313" key="1">
    <source>
        <dbReference type="EMBL" id="KAF6034315.1"/>
    </source>
</evidence>
<dbReference type="AlphaFoldDB" id="A0A7J7K7Z5"/>
<organism evidence="1 2">
    <name type="scientific">Bugula neritina</name>
    <name type="common">Brown bryozoan</name>
    <name type="synonym">Sertularia neritina</name>
    <dbReference type="NCBI Taxonomy" id="10212"/>
    <lineage>
        <taxon>Eukaryota</taxon>
        <taxon>Metazoa</taxon>
        <taxon>Spiralia</taxon>
        <taxon>Lophotrochozoa</taxon>
        <taxon>Bryozoa</taxon>
        <taxon>Gymnolaemata</taxon>
        <taxon>Cheilostomatida</taxon>
        <taxon>Flustrina</taxon>
        <taxon>Buguloidea</taxon>
        <taxon>Bugulidae</taxon>
        <taxon>Bugula</taxon>
    </lineage>
</organism>
<reference evidence="1" key="1">
    <citation type="submission" date="2020-06" db="EMBL/GenBank/DDBJ databases">
        <title>Draft genome of Bugula neritina, a colonial animal packing powerful symbionts and potential medicines.</title>
        <authorList>
            <person name="Rayko M."/>
        </authorList>
    </citation>
    <scope>NUCLEOTIDE SEQUENCE [LARGE SCALE GENOMIC DNA]</scope>
    <source>
        <strain evidence="1">Kwan_BN1</strain>
    </source>
</reference>
<gene>
    <name evidence="1" type="ORF">EB796_007378</name>
</gene>
<accession>A0A7J7K7Z5</accession>
<keyword evidence="2" id="KW-1185">Reference proteome</keyword>
<dbReference type="Proteomes" id="UP000593567">
    <property type="component" value="Unassembled WGS sequence"/>
</dbReference>
<protein>
    <submittedName>
        <fullName evidence="1">Uncharacterized protein</fullName>
    </submittedName>
</protein>
<comment type="caution">
    <text evidence="1">The sequence shown here is derived from an EMBL/GenBank/DDBJ whole genome shotgun (WGS) entry which is preliminary data.</text>
</comment>
<dbReference type="EMBL" id="VXIV02001103">
    <property type="protein sequence ID" value="KAF6034315.1"/>
    <property type="molecule type" value="Genomic_DNA"/>
</dbReference>
<proteinExistence type="predicted"/>
<sequence length="67" mass="7999">MQLNKTQETPLDSDIAKLVDFMDKEIVILTVLPYNYLKTLYTARIHLVQHFWNTIRYKNEAQAEQML</sequence>
<evidence type="ECO:0000313" key="2">
    <source>
        <dbReference type="Proteomes" id="UP000593567"/>
    </source>
</evidence>